<keyword evidence="4" id="KW-0472">Membrane</keyword>
<evidence type="ECO:0000313" key="6">
    <source>
        <dbReference type="Proteomes" id="UP000436088"/>
    </source>
</evidence>
<accession>A0A6A2XCP7</accession>
<comment type="subcellular location">
    <subcellularLocation>
        <location evidence="1">Cell membrane</location>
        <topology evidence="1">Multi-pass membrane protein</topology>
    </subcellularLocation>
</comment>
<evidence type="ECO:0000313" key="5">
    <source>
        <dbReference type="EMBL" id="KAE8665055.1"/>
    </source>
</evidence>
<dbReference type="PANTHER" id="PTHR45826">
    <property type="entry name" value="POLYAMINE TRANSPORTER PUT1"/>
    <property type="match status" value="1"/>
</dbReference>
<comment type="caution">
    <text evidence="5">The sequence shown here is derived from an EMBL/GenBank/DDBJ whole genome shotgun (WGS) entry which is preliminary data.</text>
</comment>
<feature type="transmembrane region" description="Helical" evidence="4">
    <location>
        <begin position="113"/>
        <end position="131"/>
    </location>
</feature>
<dbReference type="InterPro" id="IPR044566">
    <property type="entry name" value="RMV1-like"/>
</dbReference>
<evidence type="ECO:0000256" key="4">
    <source>
        <dbReference type="SAM" id="Phobius"/>
    </source>
</evidence>
<proteinExistence type="predicted"/>
<dbReference type="PANTHER" id="PTHR45826:SF18">
    <property type="entry name" value="NEUTRAL AMINO ACID TRANSPORTER"/>
    <property type="match status" value="1"/>
</dbReference>
<keyword evidence="6" id="KW-1185">Reference proteome</keyword>
<keyword evidence="4" id="KW-1133">Transmembrane helix</keyword>
<keyword evidence="3" id="KW-1003">Cell membrane</keyword>
<dbReference type="GO" id="GO:0022857">
    <property type="term" value="F:transmembrane transporter activity"/>
    <property type="evidence" value="ECO:0007669"/>
    <property type="project" value="InterPro"/>
</dbReference>
<protein>
    <submittedName>
        <fullName evidence="5">Uncharacterized protein</fullName>
    </submittedName>
</protein>
<keyword evidence="4" id="KW-0812">Transmembrane</keyword>
<keyword evidence="2" id="KW-0813">Transport</keyword>
<dbReference type="EMBL" id="VEPZ02001633">
    <property type="protein sequence ID" value="KAE8665055.1"/>
    <property type="molecule type" value="Genomic_DNA"/>
</dbReference>
<name>A0A6A2XCP7_HIBSY</name>
<evidence type="ECO:0000256" key="1">
    <source>
        <dbReference type="ARBA" id="ARBA00004651"/>
    </source>
</evidence>
<dbReference type="AlphaFoldDB" id="A0A6A2XCP7"/>
<reference evidence="5" key="1">
    <citation type="submission" date="2019-09" db="EMBL/GenBank/DDBJ databases">
        <title>Draft genome information of white flower Hibiscus syriacus.</title>
        <authorList>
            <person name="Kim Y.-M."/>
        </authorList>
    </citation>
    <scope>NUCLEOTIDE SEQUENCE [LARGE SCALE GENOMIC DNA]</scope>
    <source>
        <strain evidence="5">YM2019G1</strain>
    </source>
</reference>
<gene>
    <name evidence="5" type="ORF">F3Y22_tig00112688pilonHSYRG00010</name>
</gene>
<organism evidence="5 6">
    <name type="scientific">Hibiscus syriacus</name>
    <name type="common">Rose of Sharon</name>
    <dbReference type="NCBI Taxonomy" id="106335"/>
    <lineage>
        <taxon>Eukaryota</taxon>
        <taxon>Viridiplantae</taxon>
        <taxon>Streptophyta</taxon>
        <taxon>Embryophyta</taxon>
        <taxon>Tracheophyta</taxon>
        <taxon>Spermatophyta</taxon>
        <taxon>Magnoliopsida</taxon>
        <taxon>eudicotyledons</taxon>
        <taxon>Gunneridae</taxon>
        <taxon>Pentapetalae</taxon>
        <taxon>rosids</taxon>
        <taxon>malvids</taxon>
        <taxon>Malvales</taxon>
        <taxon>Malvaceae</taxon>
        <taxon>Malvoideae</taxon>
        <taxon>Hibiscus</taxon>
    </lineage>
</organism>
<dbReference type="Proteomes" id="UP000436088">
    <property type="component" value="Unassembled WGS sequence"/>
</dbReference>
<dbReference type="GO" id="GO:0005886">
    <property type="term" value="C:plasma membrane"/>
    <property type="evidence" value="ECO:0007669"/>
    <property type="project" value="UniProtKB-SubCell"/>
</dbReference>
<evidence type="ECO:0000256" key="2">
    <source>
        <dbReference type="ARBA" id="ARBA00022448"/>
    </source>
</evidence>
<feature type="transmembrane region" description="Helical" evidence="4">
    <location>
        <begin position="89"/>
        <end position="107"/>
    </location>
</feature>
<sequence>MGQWVLRCCCQDHSRRMANDLYRDRAILSTIGFYEAQLTSCAYQLLGMAEIGFLPRCFSFRDVTQFASFLWLRRKLPTMKGPFKVPMELPGLVITCLIPCGFLVYIMSVANGTVLLVSITVTVLTILWYFVMKNVGKPKMWTDLVDGDLQ</sequence>
<evidence type="ECO:0000256" key="3">
    <source>
        <dbReference type="ARBA" id="ARBA00022475"/>
    </source>
</evidence>